<evidence type="ECO:0000313" key="1">
    <source>
        <dbReference type="EMBL" id="MBP2350136.1"/>
    </source>
</evidence>
<accession>A0ABS4UER1</accession>
<evidence type="ECO:0000313" key="2">
    <source>
        <dbReference type="Proteomes" id="UP000755585"/>
    </source>
</evidence>
<sequence length="74" mass="8368">MPDQPIRIRPARLDDADHVWPLARAFATSFTPERTAFDTTWPQLVDVPGTLLLVAETADGRIVECGRMRHPQRS</sequence>
<reference evidence="1 2" key="1">
    <citation type="submission" date="2021-03" db="EMBL/GenBank/DDBJ databases">
        <title>Sequencing the genomes of 1000 actinobacteria strains.</title>
        <authorList>
            <person name="Klenk H.-P."/>
        </authorList>
    </citation>
    <scope>NUCLEOTIDE SEQUENCE [LARGE SCALE GENOMIC DNA]</scope>
    <source>
        <strain evidence="1 2">DSM 18824</strain>
    </source>
</reference>
<dbReference type="InterPro" id="IPR016181">
    <property type="entry name" value="Acyl_CoA_acyltransferase"/>
</dbReference>
<organism evidence="1 2">
    <name type="scientific">Kribbella aluminosa</name>
    <dbReference type="NCBI Taxonomy" id="416017"/>
    <lineage>
        <taxon>Bacteria</taxon>
        <taxon>Bacillati</taxon>
        <taxon>Actinomycetota</taxon>
        <taxon>Actinomycetes</taxon>
        <taxon>Propionibacteriales</taxon>
        <taxon>Kribbellaceae</taxon>
        <taxon>Kribbella</taxon>
    </lineage>
</organism>
<proteinExistence type="predicted"/>
<dbReference type="SUPFAM" id="SSF55729">
    <property type="entry name" value="Acyl-CoA N-acyltransferases (Nat)"/>
    <property type="match status" value="1"/>
</dbReference>
<protein>
    <recommendedName>
        <fullName evidence="3">GNAT family N-acetyltransferase</fullName>
    </recommendedName>
</protein>
<name>A0ABS4UER1_9ACTN</name>
<dbReference type="EMBL" id="JAGINT010000001">
    <property type="protein sequence ID" value="MBP2350136.1"/>
    <property type="molecule type" value="Genomic_DNA"/>
</dbReference>
<evidence type="ECO:0008006" key="3">
    <source>
        <dbReference type="Google" id="ProtNLM"/>
    </source>
</evidence>
<gene>
    <name evidence="1" type="ORF">JOF29_001219</name>
</gene>
<comment type="caution">
    <text evidence="1">The sequence shown here is derived from an EMBL/GenBank/DDBJ whole genome shotgun (WGS) entry which is preliminary data.</text>
</comment>
<dbReference type="Proteomes" id="UP000755585">
    <property type="component" value="Unassembled WGS sequence"/>
</dbReference>
<keyword evidence="2" id="KW-1185">Reference proteome</keyword>
<dbReference type="RefSeq" id="WP_209693226.1">
    <property type="nucleotide sequence ID" value="NZ_BAAAVU010000027.1"/>
</dbReference>
<dbReference type="Gene3D" id="3.40.630.30">
    <property type="match status" value="1"/>
</dbReference>